<name>A0ABS9EKC7_9FLAO</name>
<dbReference type="Gene3D" id="3.10.450.50">
    <property type="match status" value="1"/>
</dbReference>
<comment type="caution">
    <text evidence="2">The sequence shown here is derived from an EMBL/GenBank/DDBJ whole genome shotgun (WGS) entry which is preliminary data.</text>
</comment>
<organism evidence="2 3">
    <name type="scientific">Gillisia lutea</name>
    <dbReference type="NCBI Taxonomy" id="2909668"/>
    <lineage>
        <taxon>Bacteria</taxon>
        <taxon>Pseudomonadati</taxon>
        <taxon>Bacteroidota</taxon>
        <taxon>Flavobacteriia</taxon>
        <taxon>Flavobacteriales</taxon>
        <taxon>Flavobacteriaceae</taxon>
        <taxon>Gillisia</taxon>
    </lineage>
</organism>
<dbReference type="SUPFAM" id="SSF54427">
    <property type="entry name" value="NTF2-like"/>
    <property type="match status" value="1"/>
</dbReference>
<evidence type="ECO:0000313" key="3">
    <source>
        <dbReference type="Proteomes" id="UP001179363"/>
    </source>
</evidence>
<keyword evidence="1" id="KW-0732">Signal</keyword>
<proteinExistence type="predicted"/>
<keyword evidence="3" id="KW-1185">Reference proteome</keyword>
<sequence length="154" mass="17213">MKILLCILMLFIGMTGFSQEKLGDSEVQVTIQEFFEAFHKQDSIGLKKVAHPTISMQSIMTDSTGTSTIKNESYAEFLKAIVSIPTSTKFEERLHGFDIRVNGALASAITPYSFYVNGKLSHCGVNSFELFKSAEGWKIIYIVDTRVKENCDNP</sequence>
<feature type="chain" id="PRO_5046938814" evidence="1">
    <location>
        <begin position="21"/>
        <end position="154"/>
    </location>
</feature>
<evidence type="ECO:0000256" key="1">
    <source>
        <dbReference type="SAM" id="SignalP"/>
    </source>
</evidence>
<feature type="signal peptide" evidence="1">
    <location>
        <begin position="1"/>
        <end position="20"/>
    </location>
</feature>
<dbReference type="InterPro" id="IPR032710">
    <property type="entry name" value="NTF2-like_dom_sf"/>
</dbReference>
<protein>
    <submittedName>
        <fullName evidence="2">Nuclear transport factor 2 family protein</fullName>
    </submittedName>
</protein>
<gene>
    <name evidence="2" type="ORF">L1I30_13110</name>
</gene>
<dbReference type="Proteomes" id="UP001179363">
    <property type="component" value="Unassembled WGS sequence"/>
</dbReference>
<evidence type="ECO:0000313" key="2">
    <source>
        <dbReference type="EMBL" id="MCF4102609.1"/>
    </source>
</evidence>
<reference evidence="2" key="1">
    <citation type="submission" date="2022-01" db="EMBL/GenBank/DDBJ databases">
        <title>Gillisia lutea sp. nov., isolated from marine plastic residues from the Malvarosa beach (Valencia, Spain).</title>
        <authorList>
            <person name="Vidal-Verdu A."/>
            <person name="Molina-Menor E."/>
            <person name="Satari L."/>
            <person name="Pascual J."/>
            <person name="Pereto J."/>
            <person name="Porcar M."/>
        </authorList>
    </citation>
    <scope>NUCLEOTIDE SEQUENCE</scope>
    <source>
        <strain evidence="2">M10.2A</strain>
    </source>
</reference>
<dbReference type="RefSeq" id="WP_236134752.1">
    <property type="nucleotide sequence ID" value="NZ_JAKGTH010000011.1"/>
</dbReference>
<dbReference type="EMBL" id="JAKGTH010000011">
    <property type="protein sequence ID" value="MCF4102609.1"/>
    <property type="molecule type" value="Genomic_DNA"/>
</dbReference>
<accession>A0ABS9EKC7</accession>